<evidence type="ECO:0000256" key="1">
    <source>
        <dbReference type="ARBA" id="ARBA00004479"/>
    </source>
</evidence>
<keyword evidence="3 11" id="KW-0812">Transmembrane</keyword>
<dbReference type="InterPro" id="IPR036116">
    <property type="entry name" value="FN3_sf"/>
</dbReference>
<dbReference type="Proteomes" id="UP000007303">
    <property type="component" value="Unassembled WGS sequence"/>
</dbReference>
<dbReference type="Pfam" id="PF21177">
    <property type="entry name" value="LIF-R_Ig-like"/>
    <property type="match status" value="1"/>
</dbReference>
<accession>H3DH16</accession>
<dbReference type="PROSITE" id="PS50853">
    <property type="entry name" value="FN3"/>
    <property type="match status" value="2"/>
</dbReference>
<dbReference type="InterPro" id="IPR048497">
    <property type="entry name" value="LIF-R-like_Ig-like"/>
</dbReference>
<feature type="compositionally biased region" description="Polar residues" evidence="10">
    <location>
        <begin position="927"/>
        <end position="942"/>
    </location>
</feature>
<evidence type="ECO:0000256" key="12">
    <source>
        <dbReference type="SAM" id="SignalP"/>
    </source>
</evidence>
<dbReference type="OMA" id="FFLYGCK"/>
<dbReference type="HOGENOM" id="CLU_012673_1_0_1"/>
<dbReference type="Pfam" id="PF25552">
    <property type="entry name" value="LIFR_D4"/>
    <property type="match status" value="1"/>
</dbReference>
<evidence type="ECO:0000256" key="5">
    <source>
        <dbReference type="ARBA" id="ARBA00022737"/>
    </source>
</evidence>
<dbReference type="CDD" id="cd00063">
    <property type="entry name" value="FN3"/>
    <property type="match status" value="2"/>
</dbReference>
<feature type="domain" description="Fibronectin type-III" evidence="13">
    <location>
        <begin position="398"/>
        <end position="500"/>
    </location>
</feature>
<dbReference type="GeneTree" id="ENSGT00940000165259"/>
<evidence type="ECO:0000256" key="7">
    <source>
        <dbReference type="ARBA" id="ARBA00023136"/>
    </source>
</evidence>
<evidence type="ECO:0000256" key="11">
    <source>
        <dbReference type="SAM" id="Phobius"/>
    </source>
</evidence>
<dbReference type="PANTHER" id="PTHR48423:SF1">
    <property type="entry name" value="INTERLEUKIN-27 RECEPTOR SUBUNIT ALPHA"/>
    <property type="match status" value="1"/>
</dbReference>
<keyword evidence="15" id="KW-1185">Reference proteome</keyword>
<keyword evidence="5" id="KW-0677">Repeat</keyword>
<evidence type="ECO:0000313" key="14">
    <source>
        <dbReference type="Ensembl" id="ENSTNIP00000019810.1"/>
    </source>
</evidence>
<sequence>YSIWLLCLFLCCSATHTHAGDALLRPEQLSFSQNSDLQQIVISWVQGTTATFDILVLRNERFSPWFCVLQETISVPPNPINGQHQWTWTSAEPLMCTSLSIKVRSRDGQRTSEWSSVLVEGGDMPSNPNPQMFPQDKIIHVGATITFCCIVEEGLSFGQIKYNNTVVNTTRLSRRTYSAVVVNREPTKYLGTNVICYPNNPSDQLTGSTMFAGYPPLLSNFECETRDLTSAVCSWNEARETHLYGRTRKTSYLINNRSCSDNTEKKCTLDRWENNWTLEAKNPLGQHNLTDLAELSHRVRPVAPANLTAVVHPRNATILWAWKYSSYSFFALVCEVVFVSRENKKVRHFLGVGLQSVVLSDMVPNEKYTLKIRCGAQRNFWKWGDWSEQFSFTTSTTVPDAPDVWVWMNRDNTGQVIWKTLEPRQSHGRLTGYKVTFQSAEENLQHPINVSPDISTAPFNLTHMATLSTDKIEATVVAVNDDGASLPSRVLIPLRWTEKEPIAVSRAVYTNGGFPISWERDDNNGTCEYVVEWYNASCRKDCSVDWIKVATLNNFSVRSDNFYPGVRYNFSLYCCSSEPPQLLQRLQGYMQELVPSSPVPLSARQQDSNILLTWEEIPLANRRGFLLGYNVYVNNDSSLTLIANLSGIKNRSYKVKGYGEGSYKFTVKAYTSAGEDTGATASIMLEQQTADWLILEILTSLGITSLFLVCVTFICYKKRKWVKKALYPDIPEPKLPGDWSRTQEPLDVKPSPHSMVHIVEKPHWDSSKEMLVVIPEEDEEEDRQRMGDEPADTDEPTSLRYYNQVADERPIRPRFPDSSASSASSMESGRTDVTYTGIQTSEFGSQIGGGGGYQPQMQPRALTEEPFEPQAVSSGGYKPQSSWHFDSPTEAGPSGGLAPSLGSPTSVASTQFLLPDGDEHAEEKHQQSSAASWFTNLLSTTK</sequence>
<dbReference type="InterPro" id="IPR052672">
    <property type="entry name" value="Type1_Cytokine_Rcpt_Type2"/>
</dbReference>
<reference evidence="14" key="3">
    <citation type="submission" date="2025-09" db="UniProtKB">
        <authorList>
            <consortium name="Ensembl"/>
        </authorList>
    </citation>
    <scope>IDENTIFICATION</scope>
</reference>
<feature type="transmembrane region" description="Helical" evidence="11">
    <location>
        <begin position="692"/>
        <end position="716"/>
    </location>
</feature>
<comment type="similarity">
    <text evidence="2">Belongs to the type I cytokine receptor family. Type 2 subfamily.</text>
</comment>
<keyword evidence="7 11" id="KW-0472">Membrane</keyword>
<feature type="region of interest" description="Disordered" evidence="10">
    <location>
        <begin position="777"/>
        <end position="942"/>
    </location>
</feature>
<reference evidence="14" key="2">
    <citation type="submission" date="2025-08" db="UniProtKB">
        <authorList>
            <consortium name="Ensembl"/>
        </authorList>
    </citation>
    <scope>IDENTIFICATION</scope>
</reference>
<reference evidence="15" key="1">
    <citation type="journal article" date="2004" name="Nature">
        <title>Genome duplication in the teleost fish Tetraodon nigroviridis reveals the early vertebrate proto-karyotype.</title>
        <authorList>
            <person name="Jaillon O."/>
            <person name="Aury J.-M."/>
            <person name="Brunet F."/>
            <person name="Petit J.-L."/>
            <person name="Stange-Thomann N."/>
            <person name="Mauceli E."/>
            <person name="Bouneau L."/>
            <person name="Fischer C."/>
            <person name="Ozouf-Costaz C."/>
            <person name="Bernot A."/>
            <person name="Nicaud S."/>
            <person name="Jaffe D."/>
            <person name="Fisher S."/>
            <person name="Lutfalla G."/>
            <person name="Dossat C."/>
            <person name="Segurens B."/>
            <person name="Dasilva C."/>
            <person name="Salanoubat M."/>
            <person name="Levy M."/>
            <person name="Boudet N."/>
            <person name="Castellano S."/>
            <person name="Anthouard V."/>
            <person name="Jubin C."/>
            <person name="Castelli V."/>
            <person name="Katinka M."/>
            <person name="Vacherie B."/>
            <person name="Biemont C."/>
            <person name="Skalli Z."/>
            <person name="Cattolico L."/>
            <person name="Poulain J."/>
            <person name="De Berardinis V."/>
            <person name="Cruaud C."/>
            <person name="Duprat S."/>
            <person name="Brottier P."/>
            <person name="Coutanceau J.-P."/>
            <person name="Gouzy J."/>
            <person name="Parra G."/>
            <person name="Lardier G."/>
            <person name="Chapple C."/>
            <person name="McKernan K.J."/>
            <person name="McEwan P."/>
            <person name="Bosak S."/>
            <person name="Kellis M."/>
            <person name="Volff J.-N."/>
            <person name="Guigo R."/>
            <person name="Zody M.C."/>
            <person name="Mesirov J."/>
            <person name="Lindblad-Toh K."/>
            <person name="Birren B."/>
            <person name="Nusbaum C."/>
            <person name="Kahn D."/>
            <person name="Robinson-Rechavi M."/>
            <person name="Laudet V."/>
            <person name="Schachter V."/>
            <person name="Quetier F."/>
            <person name="Saurin W."/>
            <person name="Scarpelli C."/>
            <person name="Wincker P."/>
            <person name="Lander E.S."/>
            <person name="Weissenbach J."/>
            <person name="Roest Crollius H."/>
        </authorList>
    </citation>
    <scope>NUCLEOTIDE SEQUENCE [LARGE SCALE GENOMIC DNA]</scope>
</reference>
<protein>
    <submittedName>
        <fullName evidence="14">LIF receptor subunit alpha a</fullName>
    </submittedName>
</protein>
<dbReference type="InterPro" id="IPR003961">
    <property type="entry name" value="FN3_dom"/>
</dbReference>
<feature type="domain" description="Fibronectin type-III" evidence="13">
    <location>
        <begin position="594"/>
        <end position="692"/>
    </location>
</feature>
<feature type="compositionally biased region" description="Basic and acidic residues" evidence="10">
    <location>
        <begin position="917"/>
        <end position="926"/>
    </location>
</feature>
<dbReference type="Ensembl" id="ENSTNIT00000020040.1">
    <property type="protein sequence ID" value="ENSTNIP00000019810.1"/>
    <property type="gene ID" value="ENSTNIG00000001809.1"/>
</dbReference>
<dbReference type="Gene3D" id="2.60.40.10">
    <property type="entry name" value="Immunoglobulins"/>
    <property type="match status" value="7"/>
</dbReference>
<dbReference type="InterPro" id="IPR013783">
    <property type="entry name" value="Ig-like_fold"/>
</dbReference>
<feature type="compositionally biased region" description="Polar residues" evidence="10">
    <location>
        <begin position="826"/>
        <end position="844"/>
    </location>
</feature>
<dbReference type="SUPFAM" id="SSF49265">
    <property type="entry name" value="Fibronectin type III"/>
    <property type="match status" value="3"/>
</dbReference>
<evidence type="ECO:0000313" key="15">
    <source>
        <dbReference type="Proteomes" id="UP000007303"/>
    </source>
</evidence>
<dbReference type="AlphaFoldDB" id="H3DH16"/>
<evidence type="ECO:0000256" key="2">
    <source>
        <dbReference type="ARBA" id="ARBA00008921"/>
    </source>
</evidence>
<evidence type="ECO:0000256" key="9">
    <source>
        <dbReference type="ARBA" id="ARBA00023180"/>
    </source>
</evidence>
<dbReference type="InParanoid" id="H3DH16"/>
<keyword evidence="4 12" id="KW-0732">Signal</keyword>
<keyword evidence="6 11" id="KW-1133">Transmembrane helix</keyword>
<evidence type="ECO:0000256" key="6">
    <source>
        <dbReference type="ARBA" id="ARBA00022989"/>
    </source>
</evidence>
<dbReference type="GO" id="GO:0005886">
    <property type="term" value="C:plasma membrane"/>
    <property type="evidence" value="ECO:0007669"/>
    <property type="project" value="UniProtKB-ARBA"/>
</dbReference>
<evidence type="ECO:0000256" key="4">
    <source>
        <dbReference type="ARBA" id="ARBA00022729"/>
    </source>
</evidence>
<evidence type="ECO:0000256" key="8">
    <source>
        <dbReference type="ARBA" id="ARBA00023170"/>
    </source>
</evidence>
<organism evidence="14 15">
    <name type="scientific">Tetraodon nigroviridis</name>
    <name type="common">Spotted green pufferfish</name>
    <name type="synonym">Chelonodon nigroviridis</name>
    <dbReference type="NCBI Taxonomy" id="99883"/>
    <lineage>
        <taxon>Eukaryota</taxon>
        <taxon>Metazoa</taxon>
        <taxon>Chordata</taxon>
        <taxon>Craniata</taxon>
        <taxon>Vertebrata</taxon>
        <taxon>Euteleostomi</taxon>
        <taxon>Actinopterygii</taxon>
        <taxon>Neopterygii</taxon>
        <taxon>Teleostei</taxon>
        <taxon>Neoteleostei</taxon>
        <taxon>Acanthomorphata</taxon>
        <taxon>Eupercaria</taxon>
        <taxon>Tetraodontiformes</taxon>
        <taxon>Tetradontoidea</taxon>
        <taxon>Tetraodontidae</taxon>
        <taxon>Tetraodon</taxon>
    </lineage>
</organism>
<comment type="subcellular location">
    <subcellularLocation>
        <location evidence="1">Membrane</location>
        <topology evidence="1">Single-pass type I membrane protein</topology>
    </subcellularLocation>
</comment>
<keyword evidence="8" id="KW-0675">Receptor</keyword>
<evidence type="ECO:0000259" key="13">
    <source>
        <dbReference type="PROSITE" id="PS50853"/>
    </source>
</evidence>
<feature type="compositionally biased region" description="Basic and acidic residues" evidence="10">
    <location>
        <begin position="806"/>
        <end position="815"/>
    </location>
</feature>
<name>H3DH16_TETNG</name>
<dbReference type="STRING" id="99883.ENSTNIP00000019810"/>
<proteinExistence type="inferred from homology"/>
<feature type="signal peptide" evidence="12">
    <location>
        <begin position="1"/>
        <end position="19"/>
    </location>
</feature>
<dbReference type="PANTHER" id="PTHR48423">
    <property type="entry name" value="INTERLEUKIN-27 RECEPTOR SUBUNIT ALPHA"/>
    <property type="match status" value="1"/>
</dbReference>
<evidence type="ECO:0000256" key="10">
    <source>
        <dbReference type="SAM" id="MobiDB-lite"/>
    </source>
</evidence>
<feature type="chain" id="PRO_5003582823" evidence="12">
    <location>
        <begin position="20"/>
        <end position="942"/>
    </location>
</feature>
<evidence type="ECO:0000256" key="3">
    <source>
        <dbReference type="ARBA" id="ARBA00022692"/>
    </source>
</evidence>
<keyword evidence="9" id="KW-0325">Glycoprotein</keyword>
<dbReference type="SMART" id="SM00060">
    <property type="entry name" value="FN3"/>
    <property type="match status" value="3"/>
</dbReference>